<dbReference type="AlphaFoldDB" id="A0A803LAH1"/>
<proteinExistence type="predicted"/>
<dbReference type="EnsemblPlants" id="AUR62008860-RA">
    <property type="protein sequence ID" value="AUR62008860-RA:cds"/>
    <property type="gene ID" value="AUR62008860"/>
</dbReference>
<keyword evidence="2" id="KW-1185">Reference proteome</keyword>
<name>A0A803LAH1_CHEQI</name>
<protein>
    <submittedName>
        <fullName evidence="1">Uncharacterized protein</fullName>
    </submittedName>
</protein>
<reference evidence="1" key="1">
    <citation type="journal article" date="2017" name="Nature">
        <title>The genome of Chenopodium quinoa.</title>
        <authorList>
            <person name="Jarvis D.E."/>
            <person name="Ho Y.S."/>
            <person name="Lightfoot D.J."/>
            <person name="Schmoeckel S.M."/>
            <person name="Li B."/>
            <person name="Borm T.J.A."/>
            <person name="Ohyanagi H."/>
            <person name="Mineta K."/>
            <person name="Michell C.T."/>
            <person name="Saber N."/>
            <person name="Kharbatia N.M."/>
            <person name="Rupper R.R."/>
            <person name="Sharp A.R."/>
            <person name="Dally N."/>
            <person name="Boughton B.A."/>
            <person name="Woo Y.H."/>
            <person name="Gao G."/>
            <person name="Schijlen E.G.W.M."/>
            <person name="Guo X."/>
            <person name="Momin A.A."/>
            <person name="Negrao S."/>
            <person name="Al-Babili S."/>
            <person name="Gehring C."/>
            <person name="Roessner U."/>
            <person name="Jung C."/>
            <person name="Murphy K."/>
            <person name="Arold S.T."/>
            <person name="Gojobori T."/>
            <person name="van der Linden C.G."/>
            <person name="van Loo E.N."/>
            <person name="Jellen E.N."/>
            <person name="Maughan P.J."/>
            <person name="Tester M."/>
        </authorList>
    </citation>
    <scope>NUCLEOTIDE SEQUENCE [LARGE SCALE GENOMIC DNA]</scope>
    <source>
        <strain evidence="1">cv. PI 614886</strain>
    </source>
</reference>
<evidence type="ECO:0000313" key="1">
    <source>
        <dbReference type="EnsemblPlants" id="AUR62008860-RA:cds"/>
    </source>
</evidence>
<dbReference type="Gramene" id="AUR62008860-RA">
    <property type="protein sequence ID" value="AUR62008860-RA:cds"/>
    <property type="gene ID" value="AUR62008860"/>
</dbReference>
<accession>A0A803LAH1</accession>
<sequence length="180" mass="20429">MVADLIDHDQGCWDVIALNQHLTARDAALAQGIPLIKRVASSKTDTHEIRVSLLFRHWREICLSNPECLAQEDRYILWKEPFSNKIFEVAFVIKPENPNMVECYMTNALRTCKKNLPIYVSPGVLSFVIAKVSQCLRENVVFDKDLQGFRFELAGVVDVSTVLDVGRDIYDEGMVNMIAV</sequence>
<organism evidence="1 2">
    <name type="scientific">Chenopodium quinoa</name>
    <name type="common">Quinoa</name>
    <dbReference type="NCBI Taxonomy" id="63459"/>
    <lineage>
        <taxon>Eukaryota</taxon>
        <taxon>Viridiplantae</taxon>
        <taxon>Streptophyta</taxon>
        <taxon>Embryophyta</taxon>
        <taxon>Tracheophyta</taxon>
        <taxon>Spermatophyta</taxon>
        <taxon>Magnoliopsida</taxon>
        <taxon>eudicotyledons</taxon>
        <taxon>Gunneridae</taxon>
        <taxon>Pentapetalae</taxon>
        <taxon>Caryophyllales</taxon>
        <taxon>Chenopodiaceae</taxon>
        <taxon>Chenopodioideae</taxon>
        <taxon>Atripliceae</taxon>
        <taxon>Chenopodium</taxon>
    </lineage>
</organism>
<evidence type="ECO:0000313" key="2">
    <source>
        <dbReference type="Proteomes" id="UP000596660"/>
    </source>
</evidence>
<reference evidence="1" key="2">
    <citation type="submission" date="2021-03" db="UniProtKB">
        <authorList>
            <consortium name="EnsemblPlants"/>
        </authorList>
    </citation>
    <scope>IDENTIFICATION</scope>
</reference>
<dbReference type="Proteomes" id="UP000596660">
    <property type="component" value="Unplaced"/>
</dbReference>